<dbReference type="EMBL" id="FRAW01000004">
    <property type="protein sequence ID" value="SHK33299.1"/>
    <property type="molecule type" value="Genomic_DNA"/>
</dbReference>
<dbReference type="InterPro" id="IPR029052">
    <property type="entry name" value="Metallo-depent_PP-like"/>
</dbReference>
<proteinExistence type="predicted"/>
<dbReference type="AlphaFoldDB" id="A0A1M6RLJ0"/>
<protein>
    <submittedName>
        <fullName evidence="2">Calcineurin-like phosphoesterase</fullName>
    </submittedName>
</protein>
<accession>A0A1M6RLJ0</accession>
<dbReference type="RefSeq" id="WP_073302667.1">
    <property type="nucleotide sequence ID" value="NZ_FRAW01000004.1"/>
</dbReference>
<dbReference type="GO" id="GO:0005737">
    <property type="term" value="C:cytoplasm"/>
    <property type="evidence" value="ECO:0007669"/>
    <property type="project" value="TreeGrafter"/>
</dbReference>
<reference evidence="3" key="1">
    <citation type="submission" date="2016-11" db="EMBL/GenBank/DDBJ databases">
        <authorList>
            <person name="Varghese N."/>
            <person name="Submissions S."/>
        </authorList>
    </citation>
    <scope>NUCLEOTIDE SEQUENCE [LARGE SCALE GENOMIC DNA]</scope>
    <source>
        <strain evidence="3">UWOS</strain>
    </source>
</reference>
<evidence type="ECO:0000259" key="1">
    <source>
        <dbReference type="Pfam" id="PF00149"/>
    </source>
</evidence>
<keyword evidence="3" id="KW-1185">Reference proteome</keyword>
<dbReference type="InterPro" id="IPR050126">
    <property type="entry name" value="Ap4A_hydrolase"/>
</dbReference>
<name>A0A1M6RLJ0_9BACT</name>
<dbReference type="SUPFAM" id="SSF56300">
    <property type="entry name" value="Metallo-dependent phosphatases"/>
    <property type="match status" value="1"/>
</dbReference>
<dbReference type="GO" id="GO:0016791">
    <property type="term" value="F:phosphatase activity"/>
    <property type="evidence" value="ECO:0007669"/>
    <property type="project" value="TreeGrafter"/>
</dbReference>
<gene>
    <name evidence="2" type="ORF">SAMN05720469_10445</name>
</gene>
<dbReference type="InterPro" id="IPR004843">
    <property type="entry name" value="Calcineurin-like_PHP"/>
</dbReference>
<dbReference type="Proteomes" id="UP000184275">
    <property type="component" value="Unassembled WGS sequence"/>
</dbReference>
<evidence type="ECO:0000313" key="2">
    <source>
        <dbReference type="EMBL" id="SHK33299.1"/>
    </source>
</evidence>
<dbReference type="PANTHER" id="PTHR42850:SF7">
    <property type="entry name" value="BIS(5'-NUCLEOSYL)-TETRAPHOSPHATASE PRPE [ASYMMETRICAL]"/>
    <property type="match status" value="1"/>
</dbReference>
<evidence type="ECO:0000313" key="3">
    <source>
        <dbReference type="Proteomes" id="UP000184275"/>
    </source>
</evidence>
<dbReference type="Gene3D" id="3.60.21.10">
    <property type="match status" value="1"/>
</dbReference>
<sequence>MDFIGDIHGHRERLEFLLQKMGYSLVGGAYRHPCRQAVFLGDYIDRGPDTRGVVNIVRRMVEAGSAQAILGNHEWNALCFWEKNPQGGYLREHSVNKILIHTKTMESYRSCQEEFQEALNWFLTLPLFLETPAFRAQHACFDLENVRILRRENLTTLQNRENLFRILNDAEIRRAVLDTVQGPEMELSHGNFYYDSEDVLRTRARIKWWLDPQGKTLRDLAFQPGVKIPPEPLAAEIRNRLFYGENERPDFFGHYWLEGTPTLFRSNICCLDYSVASYKGTGILTAYRFDGEANLDSRNFVWV</sequence>
<feature type="domain" description="Calcineurin-like phosphoesterase" evidence="1">
    <location>
        <begin position="3"/>
        <end position="198"/>
    </location>
</feature>
<dbReference type="Pfam" id="PF00149">
    <property type="entry name" value="Metallophos"/>
    <property type="match status" value="1"/>
</dbReference>
<dbReference type="PANTHER" id="PTHR42850">
    <property type="entry name" value="METALLOPHOSPHOESTERASE"/>
    <property type="match status" value="1"/>
</dbReference>
<organism evidence="2 3">
    <name type="scientific">Fibrobacter intestinalis</name>
    <dbReference type="NCBI Taxonomy" id="28122"/>
    <lineage>
        <taxon>Bacteria</taxon>
        <taxon>Pseudomonadati</taxon>
        <taxon>Fibrobacterota</taxon>
        <taxon>Fibrobacteria</taxon>
        <taxon>Fibrobacterales</taxon>
        <taxon>Fibrobacteraceae</taxon>
        <taxon>Fibrobacter</taxon>
    </lineage>
</organism>